<reference evidence="1" key="2">
    <citation type="submission" date="2021-09" db="EMBL/GenBank/DDBJ databases">
        <authorList>
            <person name="Gilroy R."/>
        </authorList>
    </citation>
    <scope>NUCLEOTIDE SEQUENCE</scope>
    <source>
        <strain evidence="1">ChiGjej5B5-7349</strain>
    </source>
</reference>
<dbReference type="Gene3D" id="3.40.960.10">
    <property type="entry name" value="VSR Endonuclease"/>
    <property type="match status" value="1"/>
</dbReference>
<dbReference type="SUPFAM" id="SSF52980">
    <property type="entry name" value="Restriction endonuclease-like"/>
    <property type="match status" value="1"/>
</dbReference>
<evidence type="ECO:0000313" key="2">
    <source>
        <dbReference type="Proteomes" id="UP000784435"/>
    </source>
</evidence>
<dbReference type="EMBL" id="DYUK01000033">
    <property type="protein sequence ID" value="HJG79089.1"/>
    <property type="molecule type" value="Genomic_DNA"/>
</dbReference>
<evidence type="ECO:0008006" key="3">
    <source>
        <dbReference type="Google" id="ProtNLM"/>
    </source>
</evidence>
<name>A0A921MCX7_9MICO</name>
<accession>A0A921MCX7</accession>
<organism evidence="1 2">
    <name type="scientific">Brevibacterium senegalense</name>
    <dbReference type="NCBI Taxonomy" id="1033736"/>
    <lineage>
        <taxon>Bacteria</taxon>
        <taxon>Bacillati</taxon>
        <taxon>Actinomycetota</taxon>
        <taxon>Actinomycetes</taxon>
        <taxon>Micrococcales</taxon>
        <taxon>Brevibacteriaceae</taxon>
        <taxon>Brevibacterium</taxon>
    </lineage>
</organism>
<dbReference type="InterPro" id="IPR011335">
    <property type="entry name" value="Restrct_endonuc-II-like"/>
</dbReference>
<evidence type="ECO:0000313" key="1">
    <source>
        <dbReference type="EMBL" id="HJG79089.1"/>
    </source>
</evidence>
<comment type="caution">
    <text evidence="1">The sequence shown here is derived from an EMBL/GenBank/DDBJ whole genome shotgun (WGS) entry which is preliminary data.</text>
</comment>
<gene>
    <name evidence="1" type="ORF">K8V08_01605</name>
</gene>
<dbReference type="AlphaFoldDB" id="A0A921MCX7"/>
<reference evidence="1" key="1">
    <citation type="journal article" date="2021" name="PeerJ">
        <title>Extensive microbial diversity within the chicken gut microbiome revealed by metagenomics and culture.</title>
        <authorList>
            <person name="Gilroy R."/>
            <person name="Ravi A."/>
            <person name="Getino M."/>
            <person name="Pursley I."/>
            <person name="Horton D.L."/>
            <person name="Alikhan N.F."/>
            <person name="Baker D."/>
            <person name="Gharbi K."/>
            <person name="Hall N."/>
            <person name="Watson M."/>
            <person name="Adriaenssens E.M."/>
            <person name="Foster-Nyarko E."/>
            <person name="Jarju S."/>
            <person name="Secka A."/>
            <person name="Antonio M."/>
            <person name="Oren A."/>
            <person name="Chaudhuri R.R."/>
            <person name="La Ragione R."/>
            <person name="Hildebrand F."/>
            <person name="Pallen M.J."/>
        </authorList>
    </citation>
    <scope>NUCLEOTIDE SEQUENCE</scope>
    <source>
        <strain evidence="1">ChiGjej5B5-7349</strain>
    </source>
</reference>
<sequence>MENRVATHIGVPAQQMRLVAVPELVHRSNLEDMGMSPYHLTQQAGLTRVLRGVFAHPTRQRTIEVPRWIDDRWLEVRLQTAALQIARPDAVASHTTAALLHGWVLPRSQQREKLIHASSTNGVDRRDEVVSHRLEALDVLDAYGIRLTGLAATLRDVAGTLTDVELHELLEGVCGDWHGPPSVTPRELLDHVPSWPRFRGSARLLRVLPHVRTGVGSPQETQLRRTVMLEGLPEPQVAHPVTIAGITFHPDLSYPHLLIAIEYEGDHHRTDSRQWDSDIRREELFRDAGWAYFRVTRSTHMRQFLDRLAAEHSHRSGGRQPSS</sequence>
<proteinExistence type="predicted"/>
<dbReference type="Proteomes" id="UP000784435">
    <property type="component" value="Unassembled WGS sequence"/>
</dbReference>
<protein>
    <recommendedName>
        <fullName evidence="3">DUF559 domain-containing protein</fullName>
    </recommendedName>
</protein>